<dbReference type="Pfam" id="PF00271">
    <property type="entry name" value="Helicase_C"/>
    <property type="match status" value="1"/>
</dbReference>
<feature type="compositionally biased region" description="Acidic residues" evidence="12">
    <location>
        <begin position="50"/>
        <end position="59"/>
    </location>
</feature>
<comment type="function">
    <text evidence="11">ATPase component of the INO80 complex which remodels chromatin by shifting nucleosomes and is involved in DNA repair.</text>
</comment>
<evidence type="ECO:0000256" key="1">
    <source>
        <dbReference type="ARBA" id="ARBA00004123"/>
    </source>
</evidence>
<dbReference type="SUPFAM" id="SSF52540">
    <property type="entry name" value="P-loop containing nucleoside triphosphate hydrolases"/>
    <property type="match status" value="2"/>
</dbReference>
<dbReference type="EC" id="3.6.4.-" evidence="11"/>
<dbReference type="PANTHER" id="PTHR45685">
    <property type="entry name" value="HELICASE SRCAP-RELATED"/>
    <property type="match status" value="1"/>
</dbReference>
<dbReference type="FunFam" id="3.40.50.10810:FF:000006">
    <property type="entry name" value="Putative DNA helicase INO80"/>
    <property type="match status" value="1"/>
</dbReference>
<feature type="compositionally biased region" description="Polar residues" evidence="12">
    <location>
        <begin position="1677"/>
        <end position="1700"/>
    </location>
</feature>
<dbReference type="EMBL" id="CAAE01014660">
    <property type="protein sequence ID" value="CAG01817.1"/>
    <property type="molecule type" value="Genomic_DNA"/>
</dbReference>
<keyword evidence="8 11" id="KW-0238">DNA-binding</keyword>
<dbReference type="OrthoDB" id="5847120at2759"/>
<feature type="compositionally biased region" description="Polar residues" evidence="12">
    <location>
        <begin position="1608"/>
        <end position="1620"/>
    </location>
</feature>
<dbReference type="CDD" id="cd18793">
    <property type="entry name" value="SF2_C_SNF"/>
    <property type="match status" value="1"/>
</dbReference>
<dbReference type="GO" id="GO:0006281">
    <property type="term" value="P:DNA repair"/>
    <property type="evidence" value="ECO:0007669"/>
    <property type="project" value="UniProtKB-UniRule"/>
</dbReference>
<evidence type="ECO:0000256" key="9">
    <source>
        <dbReference type="ARBA" id="ARBA00023204"/>
    </source>
</evidence>
<dbReference type="InterPro" id="IPR000330">
    <property type="entry name" value="SNF2_N"/>
</dbReference>
<feature type="region of interest" description="Disordered" evidence="12">
    <location>
        <begin position="45"/>
        <end position="83"/>
    </location>
</feature>
<evidence type="ECO:0000256" key="4">
    <source>
        <dbReference type="ARBA" id="ARBA00022741"/>
    </source>
</evidence>
<feature type="compositionally biased region" description="Basic and acidic residues" evidence="12">
    <location>
        <begin position="1591"/>
        <end position="1604"/>
    </location>
</feature>
<evidence type="ECO:0000256" key="2">
    <source>
        <dbReference type="ARBA" id="ARBA00007025"/>
    </source>
</evidence>
<feature type="domain" description="Helicase C-terminal" evidence="14">
    <location>
        <begin position="1282"/>
        <end position="1462"/>
    </location>
</feature>
<dbReference type="Pfam" id="PF00176">
    <property type="entry name" value="SNF2-rel_dom"/>
    <property type="match status" value="1"/>
</dbReference>
<feature type="compositionally biased region" description="Polar residues" evidence="12">
    <location>
        <begin position="1641"/>
        <end position="1650"/>
    </location>
</feature>
<feature type="domain" description="Helicase ATP-binding" evidence="13">
    <location>
        <begin position="602"/>
        <end position="784"/>
    </location>
</feature>
<evidence type="ECO:0000256" key="5">
    <source>
        <dbReference type="ARBA" id="ARBA00022763"/>
    </source>
</evidence>
<keyword evidence="4" id="KW-0547">Nucleotide-binding</keyword>
<keyword evidence="5 11" id="KW-0227">DNA damage</keyword>
<dbReference type="InterPro" id="IPR014001">
    <property type="entry name" value="Helicase_ATP-bd"/>
</dbReference>
<sequence length="1805" mass="201619">MASGQGPRLEVGALGDSTLAKPLYLQRLERALKLDGFLRQTSSIFNQETPSDDSDDSDAALETGLSLGSSAPHSSLSLKKEPCEQENGLTEAKAFNGALLQDHKADKSSLYNFSKLKKNRKWLKSILLSDDTTDSDTDSDDSDFSLSREELQDMLRLHRFSRQHQSKFHADPQLHQYKYYSAGLLSTHDPFYEQHRHLLGPKKKKIKDEKKLKAKLKKVKKKKKRGEGDLLDEGHPYVPKIFAKFSHDAPLPAGRKKHLTVEQLNARRRKVWLTIAKKEIPKVGASDSRSRLSFQGVNWLSFFCLFQSIKQKTSAKNLILTNAKKLAHQCMREVRRAAIQAQKNCKETLPRARRLTKEMMLYWKKYDKVEKEHRKRAEKEALEQRKLDEEMREVGGGEAVWWSAVCHMSSLSVCPWQAKRQQRKLNFLITQTELYAHFMSGKASMAGPEGDAAQEDILRKLDDTTTQRQIDIGGGLVVNTGQEDYGLHQPTFSSSRIKGPNTPGSFGFFAADSERYKSQALRNAKEAYQIHQERTRMFDEEAKDSRSASLHAACSSSCSGSGFGESYSLSNPSIHAGDDIPQPTIFNGKLKGYQLKGMNWLANLYEQGINGILADEMGLGKTVQSIALLAHLAERDNIWGPFLIISPASTLNNWHQEFSRFVPKFKVLPYWGNPHDRKVIRKFWSQSDTFGLLTFEQKTLYTQNAPFHVVITSYQLVVQDVKYFQRVKWQYMVLDEAQALKSSSSVRWKILLQFQCRNRLLLTGTPIQNTMAELWALLHFIMPTLFDSHEEFNEWFSRDIESHAENKSAIDENQLSRLHMILKPFMLRRIKKDVENELSDKIEILTYCQLTSRQKLLYQALRNKISIEDLLQSSMGTAQQAHSTTSSLMNLVMQFRKVCNHPDLFERQETRSPFHMSVRPYVMSKFLYRHGLLHAHSQARNKILQVVLSPFSANHIQKSLFHRKGEQTRPIELRTRFPLLPFTEPFCFLSGDDKGSCFSFLRFIDVSPAEMSNLMLQGTLVRWLALFLSLKAAYRLHHQRLFGLGESADQQGSRETSRANSKCLSRRDFILWPSRAAGFPNTHTSPVLQDLVFTAYRPGIMGHTDAMIHSRNSTRTSLRPCQPLLPPKFLLAAVPKVTAVLMERYCADRSAENEWRVTRGGGGAVFKECFLYGSPELASDWCRRANSFHPRWPGGAMALYPRHGWSFIRIPGKDFQRCFSGEQPSRRCPDREHSLLFSCKKNKTLPITDEDLEQAPPSNIGIDQARITDKESLIMESGKLHTLDVLLSRLKSQGHRVLIYSQMTRMIDLLEEYMVYRKHTYMRLDGSSKISERRDMVADFQSRTDIFVFLLSTRAGGLGINLTAADTVSGGRSSSGSARTGHVGDVVLLFQVIFYDSDWNPTVDQQAMDRAHRLGQTKQVTVYRLICQGTIEERILQRAKEKSEVWHTRNRTRFPASGNSLRNGGMLSVPAPPDPAGGDLRRQLQARHAQTQRGGQPAAGRRRAGEETASAAGGEEAAGGEQQGEGAQEEEGEVRREEGLEKSLDGILGDQSRAGFHRNLAPGCGAAGPAGPRCSCSRETRILFSPFVQQKRNEESESKRKREANLVISHTPSADNSNLSADGDDSFLSVEMDSAMPSPFSEISLSSELQPGSLPPDADADESSSDMLVIVDDPVSSAPQSRATNSPASVSGSASDNMNGVSGLDAVSAGRGRSGRSRGRPKGSGGAAKSGRKGRGRKSTVGSAAAMAGARAGAAAASAAAFAAAFSSYSFSVSKANLSASSHLQPPLARSGGPAFNASRGSSPQ</sequence>
<dbReference type="KEGG" id="tng:GSTEN00020705G001"/>
<gene>
    <name evidence="16" type="ORF">GSTENG00020705001</name>
</gene>
<dbReference type="InterPro" id="IPR020838">
    <property type="entry name" value="DBINO"/>
</dbReference>
<dbReference type="GO" id="GO:0016887">
    <property type="term" value="F:ATP hydrolysis activity"/>
    <property type="evidence" value="ECO:0007669"/>
    <property type="project" value="TreeGrafter"/>
</dbReference>
<dbReference type="InterPro" id="IPR050520">
    <property type="entry name" value="INO80/SWR1_helicase"/>
</dbReference>
<protein>
    <recommendedName>
        <fullName evidence="3 11">Chromatin-remodeling ATPase INO80</fullName>
        <ecNumber evidence="11">3.6.4.-</ecNumber>
    </recommendedName>
</protein>
<organism evidence="16">
    <name type="scientific">Tetraodon nigroviridis</name>
    <name type="common">Spotted green pufferfish</name>
    <name type="synonym">Chelonodon nigroviridis</name>
    <dbReference type="NCBI Taxonomy" id="99883"/>
    <lineage>
        <taxon>Eukaryota</taxon>
        <taxon>Metazoa</taxon>
        <taxon>Chordata</taxon>
        <taxon>Craniata</taxon>
        <taxon>Vertebrata</taxon>
        <taxon>Euteleostomi</taxon>
        <taxon>Actinopterygii</taxon>
        <taxon>Neopterygii</taxon>
        <taxon>Teleostei</taxon>
        <taxon>Neoteleostei</taxon>
        <taxon>Acanthomorphata</taxon>
        <taxon>Eupercaria</taxon>
        <taxon>Tetraodontiformes</taxon>
        <taxon>Tetradontoidea</taxon>
        <taxon>Tetraodontidae</taxon>
        <taxon>Tetraodon</taxon>
    </lineage>
</organism>
<feature type="region of interest" description="Disordered" evidence="12">
    <location>
        <begin position="1587"/>
        <end position="1748"/>
    </location>
</feature>
<feature type="compositionally biased region" description="Low complexity" evidence="12">
    <location>
        <begin position="1489"/>
        <end position="1499"/>
    </location>
</feature>
<dbReference type="GO" id="GO:0006351">
    <property type="term" value="P:DNA-templated transcription"/>
    <property type="evidence" value="ECO:0007669"/>
    <property type="project" value="InterPro"/>
</dbReference>
<dbReference type="PROSITE" id="PS51192">
    <property type="entry name" value="HELICASE_ATP_BIND_1"/>
    <property type="match status" value="1"/>
</dbReference>
<feature type="domain" description="DBINO" evidence="15">
    <location>
        <begin position="296"/>
        <end position="445"/>
    </location>
</feature>
<dbReference type="Pfam" id="PF13892">
    <property type="entry name" value="DBINO"/>
    <property type="match status" value="2"/>
</dbReference>
<comment type="subcellular location">
    <subcellularLocation>
        <location evidence="1 11">Nucleus</location>
    </subcellularLocation>
</comment>
<evidence type="ECO:0000256" key="6">
    <source>
        <dbReference type="ARBA" id="ARBA00022801"/>
    </source>
</evidence>
<dbReference type="SMART" id="SM00487">
    <property type="entry name" value="DEXDc"/>
    <property type="match status" value="1"/>
</dbReference>
<keyword evidence="9 11" id="KW-0234">DNA repair</keyword>
<evidence type="ECO:0000256" key="10">
    <source>
        <dbReference type="ARBA" id="ARBA00023242"/>
    </source>
</evidence>
<evidence type="ECO:0000259" key="13">
    <source>
        <dbReference type="PROSITE" id="PS51192"/>
    </source>
</evidence>
<evidence type="ECO:0000256" key="3">
    <source>
        <dbReference type="ARBA" id="ARBA00019805"/>
    </source>
</evidence>
<dbReference type="FunFam" id="3.40.50.300:FF:003788">
    <property type="entry name" value="INO80 complex subunit"/>
    <property type="match status" value="1"/>
</dbReference>
<dbReference type="GO" id="GO:0060255">
    <property type="term" value="P:regulation of macromolecule metabolic process"/>
    <property type="evidence" value="ECO:0007669"/>
    <property type="project" value="UniProtKB-ARBA"/>
</dbReference>
<keyword evidence="10" id="KW-0539">Nucleus</keyword>
<dbReference type="InterPro" id="IPR027417">
    <property type="entry name" value="P-loop_NTPase"/>
</dbReference>
<evidence type="ECO:0000256" key="8">
    <source>
        <dbReference type="ARBA" id="ARBA00023125"/>
    </source>
</evidence>
<keyword evidence="6 11" id="KW-0378">Hydrolase</keyword>
<dbReference type="Gene3D" id="3.40.50.300">
    <property type="entry name" value="P-loop containing nucleotide triphosphate hydrolases"/>
    <property type="match status" value="1"/>
</dbReference>
<evidence type="ECO:0000256" key="12">
    <source>
        <dbReference type="SAM" id="MobiDB-lite"/>
    </source>
</evidence>
<feature type="non-terminal residue" evidence="16">
    <location>
        <position position="1805"/>
    </location>
</feature>
<feature type="compositionally biased region" description="Basic and acidic residues" evidence="12">
    <location>
        <begin position="1533"/>
        <end position="1544"/>
    </location>
</feature>
<dbReference type="InterPro" id="IPR031047">
    <property type="entry name" value="DEXQc_INO80"/>
</dbReference>
<comment type="subunit">
    <text evidence="11">Component of the INO80 chromatin-remodeling complex.</text>
</comment>
<reference evidence="16" key="1">
    <citation type="journal article" date="2004" name="Nature">
        <title>Genome duplication in the teleost fish Tetraodon nigroviridis reveals the early vertebrate proto-karyotype.</title>
        <authorList>
            <person name="Jaillon O."/>
            <person name="Aury J.-M."/>
            <person name="Brunet F."/>
            <person name="Petit J.-L."/>
            <person name="Stange-Thomann N."/>
            <person name="Mauceli E."/>
            <person name="Bouneau L."/>
            <person name="Fischer C."/>
            <person name="Ozouf-Costaz C."/>
            <person name="Bernot A."/>
            <person name="Nicaud S."/>
            <person name="Jaffe D."/>
            <person name="Fisher S."/>
            <person name="Lutfalla G."/>
            <person name="Dossat C."/>
            <person name="Segurens B."/>
            <person name="Dasilva C."/>
            <person name="Salanoubat M."/>
            <person name="Levy M."/>
            <person name="Boudet N."/>
            <person name="Castellano S."/>
            <person name="Anthouard V."/>
            <person name="Jubin C."/>
            <person name="Castelli V."/>
            <person name="Katinka M."/>
            <person name="Vacherie B."/>
            <person name="Biemont C."/>
            <person name="Skalli Z."/>
            <person name="Cattolico L."/>
            <person name="Poulain J."/>
            <person name="De Berardinis V."/>
            <person name="Cruaud C."/>
            <person name="Duprat S."/>
            <person name="Brottier P."/>
            <person name="Coutanceau J.-P."/>
            <person name="Gouzy J."/>
            <person name="Parra G."/>
            <person name="Lardier G."/>
            <person name="Chapple C."/>
            <person name="McKernan K.J."/>
            <person name="McEwan P."/>
            <person name="Bosak S."/>
            <person name="Kellis M."/>
            <person name="Volff J.-N."/>
            <person name="Guigo R."/>
            <person name="Zody M.C."/>
            <person name="Mesirov J."/>
            <person name="Lindblad-Toh K."/>
            <person name="Birren B."/>
            <person name="Nusbaum C."/>
            <person name="Kahn D."/>
            <person name="Robinson-Rechavi M."/>
            <person name="Laudet V."/>
            <person name="Schachter V."/>
            <person name="Quetier F."/>
            <person name="Saurin W."/>
            <person name="Scarpelli C."/>
            <person name="Wincker P."/>
            <person name="Lander E.S."/>
            <person name="Weissenbach J."/>
            <person name="Roest Crollius H."/>
        </authorList>
    </citation>
    <scope>NUCLEOTIDE SEQUENCE [LARGE SCALE GENOMIC DNA]</scope>
</reference>
<comment type="similarity">
    <text evidence="2 11">Belongs to the SNF2/RAD54 helicase family.</text>
</comment>
<dbReference type="PANTHER" id="PTHR45685:SF2">
    <property type="entry name" value="CHROMATIN-REMODELING ATPASE INO80"/>
    <property type="match status" value="1"/>
</dbReference>
<dbReference type="GO" id="GO:0031011">
    <property type="term" value="C:Ino80 complex"/>
    <property type="evidence" value="ECO:0007669"/>
    <property type="project" value="UniProtKB-UniRule"/>
</dbReference>
<dbReference type="GO" id="GO:0003677">
    <property type="term" value="F:DNA binding"/>
    <property type="evidence" value="ECO:0007669"/>
    <property type="project" value="UniProtKB-UniRule"/>
</dbReference>
<dbReference type="GO" id="GO:0005524">
    <property type="term" value="F:ATP binding"/>
    <property type="evidence" value="ECO:0007669"/>
    <property type="project" value="UniProtKB-UniRule"/>
</dbReference>
<evidence type="ECO:0000313" key="16">
    <source>
        <dbReference type="EMBL" id="CAG01817.1"/>
    </source>
</evidence>
<name>Q4SC15_TETNG</name>
<comment type="domain">
    <text evidence="11">The DBINO region is involved in binding to DNA.</text>
</comment>
<keyword evidence="7 11" id="KW-0067">ATP-binding</keyword>
<evidence type="ECO:0000256" key="11">
    <source>
        <dbReference type="RuleBase" id="RU368001"/>
    </source>
</evidence>
<feature type="region of interest" description="Disordered" evidence="12">
    <location>
        <begin position="1780"/>
        <end position="1805"/>
    </location>
</feature>
<feature type="region of interest" description="Disordered" evidence="12">
    <location>
        <begin position="1439"/>
        <end position="1544"/>
    </location>
</feature>
<evidence type="ECO:0000259" key="14">
    <source>
        <dbReference type="PROSITE" id="PS51194"/>
    </source>
</evidence>
<reference evidence="16" key="2">
    <citation type="submission" date="2004-02" db="EMBL/GenBank/DDBJ databases">
        <authorList>
            <consortium name="Genoscope"/>
            <consortium name="Whitehead Institute Centre for Genome Research"/>
        </authorList>
    </citation>
    <scope>NUCLEOTIDE SEQUENCE</scope>
</reference>
<dbReference type="GO" id="GO:0042393">
    <property type="term" value="F:histone binding"/>
    <property type="evidence" value="ECO:0007669"/>
    <property type="project" value="TreeGrafter"/>
</dbReference>
<dbReference type="SMART" id="SM00490">
    <property type="entry name" value="HELICc"/>
    <property type="match status" value="1"/>
</dbReference>
<dbReference type="PROSITE" id="PS51194">
    <property type="entry name" value="HELICASE_CTER"/>
    <property type="match status" value="1"/>
</dbReference>
<proteinExistence type="inferred from homology"/>
<dbReference type="Gene3D" id="3.40.50.10810">
    <property type="entry name" value="Tandem AAA-ATPase domain"/>
    <property type="match status" value="1"/>
</dbReference>
<comment type="catalytic activity">
    <reaction evidence="11">
        <text>ATP + H2O = ADP + phosphate + H(+)</text>
        <dbReference type="Rhea" id="RHEA:13065"/>
        <dbReference type="ChEBI" id="CHEBI:15377"/>
        <dbReference type="ChEBI" id="CHEBI:15378"/>
        <dbReference type="ChEBI" id="CHEBI:30616"/>
        <dbReference type="ChEBI" id="CHEBI:43474"/>
        <dbReference type="ChEBI" id="CHEBI:456216"/>
    </reaction>
</comment>
<dbReference type="InterPro" id="IPR001650">
    <property type="entry name" value="Helicase_C-like"/>
</dbReference>
<dbReference type="PROSITE" id="PS51413">
    <property type="entry name" value="DBINO"/>
    <property type="match status" value="1"/>
</dbReference>
<evidence type="ECO:0000256" key="7">
    <source>
        <dbReference type="ARBA" id="ARBA00022840"/>
    </source>
</evidence>
<feature type="compositionally biased region" description="Low complexity" evidence="12">
    <location>
        <begin position="65"/>
        <end position="77"/>
    </location>
</feature>
<dbReference type="CDD" id="cd18002">
    <property type="entry name" value="DEXQc_INO80"/>
    <property type="match status" value="1"/>
</dbReference>
<accession>Q4SC15</accession>
<dbReference type="GO" id="GO:0140658">
    <property type="term" value="F:ATP-dependent chromatin remodeler activity"/>
    <property type="evidence" value="ECO:0007669"/>
    <property type="project" value="InterPro"/>
</dbReference>
<dbReference type="InterPro" id="IPR038718">
    <property type="entry name" value="SNF2-like_sf"/>
</dbReference>
<evidence type="ECO:0000259" key="15">
    <source>
        <dbReference type="PROSITE" id="PS51413"/>
    </source>
</evidence>
<dbReference type="InterPro" id="IPR049730">
    <property type="entry name" value="SNF2/RAD54-like_C"/>
</dbReference>